<dbReference type="Pfam" id="PF20473">
    <property type="entry name" value="MmeI_Mtase"/>
    <property type="match status" value="1"/>
</dbReference>
<dbReference type="PANTHER" id="PTHR33841:SF1">
    <property type="entry name" value="DNA METHYLTRANSFERASE A"/>
    <property type="match status" value="1"/>
</dbReference>
<dbReference type="InterPro" id="IPR050953">
    <property type="entry name" value="N4_N6_ade-DNA_methylase"/>
</dbReference>
<dbReference type="GO" id="GO:0003676">
    <property type="term" value="F:nucleic acid binding"/>
    <property type="evidence" value="ECO:0007669"/>
    <property type="project" value="InterPro"/>
</dbReference>
<dbReference type="InterPro" id="IPR029063">
    <property type="entry name" value="SAM-dependent_MTases_sf"/>
</dbReference>
<reference evidence="8" key="2">
    <citation type="submission" date="2021-04" db="EMBL/GenBank/DDBJ databases">
        <authorList>
            <person name="Gilroy R."/>
        </authorList>
    </citation>
    <scope>NUCLEOTIDE SEQUENCE</scope>
    <source>
        <strain evidence="8">378</strain>
    </source>
</reference>
<comment type="catalytic activity">
    <reaction evidence="4">
        <text>a 2'-deoxyadenosine in DNA + S-adenosyl-L-methionine = an N(6)-methyl-2'-deoxyadenosine in DNA + S-adenosyl-L-homocysteine + H(+)</text>
        <dbReference type="Rhea" id="RHEA:15197"/>
        <dbReference type="Rhea" id="RHEA-COMP:12418"/>
        <dbReference type="Rhea" id="RHEA-COMP:12419"/>
        <dbReference type="ChEBI" id="CHEBI:15378"/>
        <dbReference type="ChEBI" id="CHEBI:57856"/>
        <dbReference type="ChEBI" id="CHEBI:59789"/>
        <dbReference type="ChEBI" id="CHEBI:90615"/>
        <dbReference type="ChEBI" id="CHEBI:90616"/>
        <dbReference type="EC" id="2.1.1.72"/>
    </reaction>
</comment>
<evidence type="ECO:0000259" key="6">
    <source>
        <dbReference type="Pfam" id="PF20465"/>
    </source>
</evidence>
<dbReference type="InterPro" id="IPR046819">
    <property type="entry name" value="MmeI_hel"/>
</dbReference>
<gene>
    <name evidence="8" type="ORF">H9847_03795</name>
</gene>
<keyword evidence="2 8" id="KW-0489">Methyltransferase</keyword>
<evidence type="ECO:0000313" key="9">
    <source>
        <dbReference type="Proteomes" id="UP000733611"/>
    </source>
</evidence>
<proteinExistence type="predicted"/>
<dbReference type="PROSITE" id="PS00092">
    <property type="entry name" value="N6_MTASE"/>
    <property type="match status" value="1"/>
</dbReference>
<evidence type="ECO:0000256" key="4">
    <source>
        <dbReference type="ARBA" id="ARBA00047942"/>
    </source>
</evidence>
<dbReference type="InterPro" id="IPR046817">
    <property type="entry name" value="MmeI_N"/>
</dbReference>
<keyword evidence="3" id="KW-0808">Transferase</keyword>
<feature type="non-terminal residue" evidence="8">
    <location>
        <position position="537"/>
    </location>
</feature>
<dbReference type="Pfam" id="PF20465">
    <property type="entry name" value="MmeI_hel"/>
    <property type="match status" value="1"/>
</dbReference>
<organism evidence="8 9">
    <name type="scientific">Candidatus Anaerobiospirillum pullicola</name>
    <dbReference type="NCBI Taxonomy" id="2838451"/>
    <lineage>
        <taxon>Bacteria</taxon>
        <taxon>Pseudomonadati</taxon>
        <taxon>Pseudomonadota</taxon>
        <taxon>Gammaproteobacteria</taxon>
        <taxon>Aeromonadales</taxon>
        <taxon>Succinivibrionaceae</taxon>
        <taxon>Anaerobiospirillum</taxon>
    </lineage>
</organism>
<dbReference type="Proteomes" id="UP000733611">
    <property type="component" value="Unassembled WGS sequence"/>
</dbReference>
<dbReference type="SUPFAM" id="SSF53335">
    <property type="entry name" value="S-adenosyl-L-methionine-dependent methyltransferases"/>
    <property type="match status" value="1"/>
</dbReference>
<dbReference type="GO" id="GO:0032259">
    <property type="term" value="P:methylation"/>
    <property type="evidence" value="ECO:0007669"/>
    <property type="project" value="UniProtKB-KW"/>
</dbReference>
<dbReference type="AlphaFoldDB" id="A0A948TFI8"/>
<dbReference type="EC" id="2.1.1.72" evidence="1"/>
<dbReference type="PRINTS" id="PR00507">
    <property type="entry name" value="N12N6MTFRASE"/>
</dbReference>
<dbReference type="EMBL" id="JAHLFE010000070">
    <property type="protein sequence ID" value="MBU3843979.1"/>
    <property type="molecule type" value="Genomic_DNA"/>
</dbReference>
<evidence type="ECO:0000256" key="1">
    <source>
        <dbReference type="ARBA" id="ARBA00011900"/>
    </source>
</evidence>
<dbReference type="Pfam" id="PF20464">
    <property type="entry name" value="MmeI_N"/>
    <property type="match status" value="1"/>
</dbReference>
<feature type="domain" description="MmeI-like helicase spacer" evidence="6">
    <location>
        <begin position="210"/>
        <end position="285"/>
    </location>
</feature>
<evidence type="ECO:0000256" key="2">
    <source>
        <dbReference type="ARBA" id="ARBA00022603"/>
    </source>
</evidence>
<dbReference type="InterPro" id="IPR046816">
    <property type="entry name" value="MmeI_Mtase"/>
</dbReference>
<reference evidence="8" key="1">
    <citation type="journal article" date="2021" name="PeerJ">
        <title>Extensive microbial diversity within the chicken gut microbiome revealed by metagenomics and culture.</title>
        <authorList>
            <person name="Gilroy R."/>
            <person name="Ravi A."/>
            <person name="Getino M."/>
            <person name="Pursley I."/>
            <person name="Horton D.L."/>
            <person name="Alikhan N.F."/>
            <person name="Baker D."/>
            <person name="Gharbi K."/>
            <person name="Hall N."/>
            <person name="Watson M."/>
            <person name="Adriaenssens E.M."/>
            <person name="Foster-Nyarko E."/>
            <person name="Jarju S."/>
            <person name="Secka A."/>
            <person name="Antonio M."/>
            <person name="Oren A."/>
            <person name="Chaudhuri R.R."/>
            <person name="La Ragione R."/>
            <person name="Hildebrand F."/>
            <person name="Pallen M.J."/>
        </authorList>
    </citation>
    <scope>NUCLEOTIDE SEQUENCE</scope>
    <source>
        <strain evidence="8">378</strain>
    </source>
</reference>
<evidence type="ECO:0000256" key="3">
    <source>
        <dbReference type="ARBA" id="ARBA00022679"/>
    </source>
</evidence>
<dbReference type="GO" id="GO:0009007">
    <property type="term" value="F:site-specific DNA-methyltransferase (adenine-specific) activity"/>
    <property type="evidence" value="ECO:0007669"/>
    <property type="project" value="UniProtKB-EC"/>
</dbReference>
<feature type="domain" description="MmeI-like N-terminal" evidence="5">
    <location>
        <begin position="10"/>
        <end position="196"/>
    </location>
</feature>
<comment type="caution">
    <text evidence="8">The sequence shown here is derived from an EMBL/GenBank/DDBJ whole genome shotgun (WGS) entry which is preliminary data.</text>
</comment>
<feature type="domain" description="MmeI-like DNA-methyltransferase" evidence="7">
    <location>
        <begin position="372"/>
        <end position="536"/>
    </location>
</feature>
<evidence type="ECO:0000313" key="8">
    <source>
        <dbReference type="EMBL" id="MBU3843979.1"/>
    </source>
</evidence>
<name>A0A948TFI8_9GAMM</name>
<accession>A0A948TFI8</accession>
<evidence type="ECO:0000259" key="5">
    <source>
        <dbReference type="Pfam" id="PF20464"/>
    </source>
</evidence>
<dbReference type="Gene3D" id="3.40.50.150">
    <property type="entry name" value="Vaccinia Virus protein VP39"/>
    <property type="match status" value="1"/>
</dbReference>
<dbReference type="PANTHER" id="PTHR33841">
    <property type="entry name" value="DNA METHYLTRANSFERASE YEEA-RELATED"/>
    <property type="match status" value="1"/>
</dbReference>
<evidence type="ECO:0000259" key="7">
    <source>
        <dbReference type="Pfam" id="PF20473"/>
    </source>
</evidence>
<sequence>MTENEQKQAAQEFVITWSANQGNEKSETQAFWNSILRDVFGVAKPEQMIFFEKRASLKHQGFIDALIPTTHVLIEQKSKGIDLSKQYQQSDGAMLTPFEQAKRYVDAQPYSQRARMVIVCNFEEFWLYDLSQNNLPQTQTSPQPQVIRLLDLPQEFKRLNFLVDPTVNNAELLLIQHKTELSIEAGKCIAKLYSLLFDKYVNPDKELVAHNLNKLCVRLVFCWYADDAGLFGASRKFQEHMRSEAAGCFRLALYKLFSVLDTEEEQRNSEDGAYLTFPYVDGGLFSGSDKDLIPQLSPEVLDFVLNKAGASFDWSQISPTIFGALFESTLNPEMRRTGGMHYTSVENIHKVIDPLFMDDLHEEFAACMKLRKGKKRTQKLQEFQNKLASLTFLDPACGSGNFLSEAYISLRRLENEVIRELFNNQAFLGLEELNPVKVSISQFYGIEVNDFAVSVAKTALWIAESQMQAETNSIIKRDIKLFPLKSYPNIVEGNALTLPWKQEVPLDKLSFIIGNPPFSGARYMTEANKQDLKQVFG</sequence>
<protein>
    <recommendedName>
        <fullName evidence="1">site-specific DNA-methyltransferase (adenine-specific)</fullName>
        <ecNumber evidence="1">2.1.1.72</ecNumber>
    </recommendedName>
</protein>
<dbReference type="InterPro" id="IPR002052">
    <property type="entry name" value="DNA_methylase_N6_adenine_CS"/>
</dbReference>